<accession>B8CM69</accession>
<evidence type="ECO:0000313" key="2">
    <source>
        <dbReference type="EMBL" id="ACJ29126.1"/>
    </source>
</evidence>
<sequence>MLEDDTALFMNEMLGVTPMKKNLTSASVHSIKATAPQLQRRRDLEANESLLKLTLDVNQIKALEPEKIVGFKRDGVQSAVFERLSCGGYRIASEVDLHQLKLALAREVLFQSIEQAIALGQRSILVIHGKGAKSKPIAALMKSFTVTWLTQIDSVLAFHSAKPHHGGAGALYVMLTKSAQKRIETQEFNHKGASTRL</sequence>
<name>B8CM69_SHEPW</name>
<organism evidence="2 3">
    <name type="scientific">Shewanella piezotolerans (strain WP3 / JCM 13877)</name>
    <dbReference type="NCBI Taxonomy" id="225849"/>
    <lineage>
        <taxon>Bacteria</taxon>
        <taxon>Pseudomonadati</taxon>
        <taxon>Pseudomonadota</taxon>
        <taxon>Gammaproteobacteria</taxon>
        <taxon>Alteromonadales</taxon>
        <taxon>Shewanellaceae</taxon>
        <taxon>Shewanella</taxon>
    </lineage>
</organism>
<dbReference type="Gene3D" id="3.30.1370.110">
    <property type="match status" value="1"/>
</dbReference>
<dbReference type="KEGG" id="swp:swp_2382"/>
<dbReference type="Pfam" id="PF01713">
    <property type="entry name" value="Smr"/>
    <property type="match status" value="1"/>
</dbReference>
<keyword evidence="3" id="KW-1185">Reference proteome</keyword>
<dbReference type="eggNOG" id="COG2840">
    <property type="taxonomic scope" value="Bacteria"/>
</dbReference>
<dbReference type="InterPro" id="IPR002625">
    <property type="entry name" value="Smr_dom"/>
</dbReference>
<dbReference type="GO" id="GO:0004520">
    <property type="term" value="F:DNA endonuclease activity"/>
    <property type="evidence" value="ECO:0007669"/>
    <property type="project" value="TreeGrafter"/>
</dbReference>
<dbReference type="STRING" id="225849.swp_2382"/>
<evidence type="ECO:0000313" key="3">
    <source>
        <dbReference type="Proteomes" id="UP000000753"/>
    </source>
</evidence>
<dbReference type="PANTHER" id="PTHR35562:SF2">
    <property type="entry name" value="DNA ENDONUCLEASE SMRA-RELATED"/>
    <property type="match status" value="1"/>
</dbReference>
<protein>
    <submittedName>
        <fullName evidence="2">Smr protein/MutS2</fullName>
    </submittedName>
</protein>
<dbReference type="InterPro" id="IPR036063">
    <property type="entry name" value="Smr_dom_sf"/>
</dbReference>
<gene>
    <name evidence="2" type="ordered locus">swp_2382</name>
</gene>
<dbReference type="SUPFAM" id="SSF160443">
    <property type="entry name" value="SMR domain-like"/>
    <property type="match status" value="1"/>
</dbReference>
<dbReference type="InterPro" id="IPR047688">
    <property type="entry name" value="Endonuc_SmrA"/>
</dbReference>
<dbReference type="HOGENOM" id="CLU_055978_1_2_6"/>
<proteinExistence type="predicted"/>
<evidence type="ECO:0000259" key="1">
    <source>
        <dbReference type="PROSITE" id="PS50828"/>
    </source>
</evidence>
<dbReference type="RefSeq" id="WP_020912486.1">
    <property type="nucleotide sequence ID" value="NC_011566.1"/>
</dbReference>
<feature type="domain" description="Smr" evidence="1">
    <location>
        <begin position="95"/>
        <end position="176"/>
    </location>
</feature>
<dbReference type="SMART" id="SM00463">
    <property type="entry name" value="SMR"/>
    <property type="match status" value="1"/>
</dbReference>
<reference evidence="2 3" key="1">
    <citation type="journal article" date="2008" name="PLoS ONE">
        <title>Environmental adaptation: genomic analysis of the piezotolerant and psychrotolerant deep-sea iron reducing bacterium Shewanella piezotolerans WP3.</title>
        <authorList>
            <person name="Wang F."/>
            <person name="Wang J."/>
            <person name="Jian H."/>
            <person name="Zhang B."/>
            <person name="Li S."/>
            <person name="Wang F."/>
            <person name="Zeng X."/>
            <person name="Gao L."/>
            <person name="Bartlett D.H."/>
            <person name="Yu J."/>
            <person name="Hu S."/>
            <person name="Xiao X."/>
        </authorList>
    </citation>
    <scope>NUCLEOTIDE SEQUENCE [LARGE SCALE GENOMIC DNA]</scope>
    <source>
        <strain evidence="3">WP3 / JCM 13877</strain>
    </source>
</reference>
<dbReference type="PROSITE" id="PS50828">
    <property type="entry name" value="SMR"/>
    <property type="match status" value="1"/>
</dbReference>
<dbReference type="PANTHER" id="PTHR35562">
    <property type="entry name" value="DNA ENDONUCLEASE SMRA-RELATED"/>
    <property type="match status" value="1"/>
</dbReference>
<dbReference type="EMBL" id="CP000472">
    <property type="protein sequence ID" value="ACJ29126.1"/>
    <property type="molecule type" value="Genomic_DNA"/>
</dbReference>
<dbReference type="OrthoDB" id="9808881at2"/>
<dbReference type="NCBIfam" id="NF033154">
    <property type="entry name" value="endonuc_SmrA"/>
    <property type="match status" value="1"/>
</dbReference>
<dbReference type="AlphaFoldDB" id="B8CM69"/>
<dbReference type="Proteomes" id="UP000000753">
    <property type="component" value="Chromosome"/>
</dbReference>